<comment type="caution">
    <text evidence="1">The sequence shown here is derived from an EMBL/GenBank/DDBJ whole genome shotgun (WGS) entry which is preliminary data.</text>
</comment>
<protein>
    <submittedName>
        <fullName evidence="1">Uncharacterized protein</fullName>
    </submittedName>
</protein>
<name>A0A3M7PEC9_BRAPC</name>
<dbReference type="EMBL" id="REGN01011384">
    <property type="protein sequence ID" value="RMZ97486.1"/>
    <property type="molecule type" value="Genomic_DNA"/>
</dbReference>
<sequence>MKFKATSIQLLASILTFINELITEINTRFHVILELANRNVVDYSWFITTFWTLYLKTNGKLVQILIRMNEQWFHERKIIAAREAEITSNYTEIQIPCISNQSIAIMYNKH</sequence>
<evidence type="ECO:0000313" key="1">
    <source>
        <dbReference type="EMBL" id="RMZ97486.1"/>
    </source>
</evidence>
<evidence type="ECO:0000313" key="2">
    <source>
        <dbReference type="Proteomes" id="UP000276133"/>
    </source>
</evidence>
<proteinExistence type="predicted"/>
<reference evidence="1 2" key="1">
    <citation type="journal article" date="2018" name="Sci. Rep.">
        <title>Genomic signatures of local adaptation to the degree of environmental predictability in rotifers.</title>
        <authorList>
            <person name="Franch-Gras L."/>
            <person name="Hahn C."/>
            <person name="Garcia-Roger E.M."/>
            <person name="Carmona M.J."/>
            <person name="Serra M."/>
            <person name="Gomez A."/>
        </authorList>
    </citation>
    <scope>NUCLEOTIDE SEQUENCE [LARGE SCALE GENOMIC DNA]</scope>
    <source>
        <strain evidence="1">HYR1</strain>
    </source>
</reference>
<dbReference type="AlphaFoldDB" id="A0A3M7PEC9"/>
<gene>
    <name evidence="1" type="ORF">BpHYR1_000231</name>
</gene>
<organism evidence="1 2">
    <name type="scientific">Brachionus plicatilis</name>
    <name type="common">Marine rotifer</name>
    <name type="synonym">Brachionus muelleri</name>
    <dbReference type="NCBI Taxonomy" id="10195"/>
    <lineage>
        <taxon>Eukaryota</taxon>
        <taxon>Metazoa</taxon>
        <taxon>Spiralia</taxon>
        <taxon>Gnathifera</taxon>
        <taxon>Rotifera</taxon>
        <taxon>Eurotatoria</taxon>
        <taxon>Monogononta</taxon>
        <taxon>Pseudotrocha</taxon>
        <taxon>Ploima</taxon>
        <taxon>Brachionidae</taxon>
        <taxon>Brachionus</taxon>
    </lineage>
</organism>
<dbReference type="Proteomes" id="UP000276133">
    <property type="component" value="Unassembled WGS sequence"/>
</dbReference>
<keyword evidence="2" id="KW-1185">Reference proteome</keyword>
<accession>A0A3M7PEC9</accession>